<proteinExistence type="predicted"/>
<gene>
    <name evidence="1" type="ORF">HLB44_00525</name>
</gene>
<organism evidence="1 2">
    <name type="scientific">Pseudaquabacterium terrae</name>
    <dbReference type="NCBI Taxonomy" id="2732868"/>
    <lineage>
        <taxon>Bacteria</taxon>
        <taxon>Pseudomonadati</taxon>
        <taxon>Pseudomonadota</taxon>
        <taxon>Betaproteobacteria</taxon>
        <taxon>Burkholderiales</taxon>
        <taxon>Sphaerotilaceae</taxon>
        <taxon>Pseudaquabacterium</taxon>
    </lineage>
</organism>
<evidence type="ECO:0000313" key="2">
    <source>
        <dbReference type="Proteomes" id="UP000737171"/>
    </source>
</evidence>
<reference evidence="1 2" key="1">
    <citation type="submission" date="2020-05" db="EMBL/GenBank/DDBJ databases">
        <title>Aquincola sp. isolate from soil.</title>
        <authorList>
            <person name="Han J."/>
            <person name="Kim D.-U."/>
        </authorList>
    </citation>
    <scope>NUCLEOTIDE SEQUENCE [LARGE SCALE GENOMIC DNA]</scope>
    <source>
        <strain evidence="1 2">S2</strain>
    </source>
</reference>
<evidence type="ECO:0000313" key="1">
    <source>
        <dbReference type="EMBL" id="NRF65458.1"/>
    </source>
</evidence>
<protein>
    <submittedName>
        <fullName evidence="1">Uncharacterized protein</fullName>
    </submittedName>
</protein>
<name>A0ABX2EC60_9BURK</name>
<accession>A0ABX2EC60</accession>
<sequence>MRRRVLMIVAAATPWATLGSPRAAAEAASDASSDGLRRALVAATARHRRFEVWVSHQFVLSALAGGSTASGEGLSLEAASDGTPRILGRLAIE</sequence>
<keyword evidence="2" id="KW-1185">Reference proteome</keyword>
<dbReference type="Proteomes" id="UP000737171">
    <property type="component" value="Unassembled WGS sequence"/>
</dbReference>
<dbReference type="EMBL" id="JABRWJ010000001">
    <property type="protein sequence ID" value="NRF65458.1"/>
    <property type="molecule type" value="Genomic_DNA"/>
</dbReference>
<dbReference type="RefSeq" id="WP_173119523.1">
    <property type="nucleotide sequence ID" value="NZ_JABRWJ010000001.1"/>
</dbReference>
<comment type="caution">
    <text evidence="1">The sequence shown here is derived from an EMBL/GenBank/DDBJ whole genome shotgun (WGS) entry which is preliminary data.</text>
</comment>